<evidence type="ECO:0000256" key="2">
    <source>
        <dbReference type="SAM" id="Phobius"/>
    </source>
</evidence>
<protein>
    <submittedName>
        <fullName evidence="3">Hypotheical protein</fullName>
    </submittedName>
</protein>
<evidence type="ECO:0000313" key="4">
    <source>
        <dbReference type="Proteomes" id="UP000250053"/>
    </source>
</evidence>
<dbReference type="Proteomes" id="UP000250053">
    <property type="component" value="Segment"/>
</dbReference>
<dbReference type="RefSeq" id="YP_010062297.1">
    <property type="nucleotide sequence ID" value="NC_054792.1"/>
</dbReference>
<accession>A0A2Z5XVI9</accession>
<dbReference type="Pfam" id="PF23829">
    <property type="entry name" value="DUF7199"/>
    <property type="match status" value="1"/>
</dbReference>
<dbReference type="KEGG" id="vg:64871958"/>
<feature type="compositionally biased region" description="Basic and acidic residues" evidence="1">
    <location>
        <begin position="84"/>
        <end position="95"/>
    </location>
</feature>
<dbReference type="InterPro" id="IPR055623">
    <property type="entry name" value="DUF7199"/>
</dbReference>
<dbReference type="GeneID" id="64871958"/>
<evidence type="ECO:0000313" key="3">
    <source>
        <dbReference type="EMBL" id="BBC53870.1"/>
    </source>
</evidence>
<proteinExistence type="predicted"/>
<keyword evidence="4" id="KW-1185">Reference proteome</keyword>
<reference evidence="3 4" key="1">
    <citation type="submission" date="2018-01" db="EMBL/GenBank/DDBJ databases">
        <title>Genome sequence of Mycobacterium phage PP.</title>
        <authorList>
            <person name="Uchiyama J."/>
            <person name="Matsuzaki S."/>
        </authorList>
    </citation>
    <scope>NUCLEOTIDE SEQUENCE [LARGE SCALE GENOMIC DNA]</scope>
</reference>
<keyword evidence="2" id="KW-0472">Membrane</keyword>
<name>A0A2Z5XVI9_9CAUD</name>
<dbReference type="EMBL" id="AP018486">
    <property type="protein sequence ID" value="BBC53870.1"/>
    <property type="molecule type" value="Genomic_DNA"/>
</dbReference>
<feature type="region of interest" description="Disordered" evidence="1">
    <location>
        <begin position="58"/>
        <end position="96"/>
    </location>
</feature>
<evidence type="ECO:0000256" key="1">
    <source>
        <dbReference type="SAM" id="MobiDB-lite"/>
    </source>
</evidence>
<sequence length="104" mass="11493">MYVGSSETRHRATVKAWIIAALIAGAFVGLGLYTSAPAEAAPSAACIAHLADKKTHTTPAADRRYHLQRGQHSPCTEEDAGESASERRDDDDRKSRFCRKRWYC</sequence>
<keyword evidence="2" id="KW-1133">Transmembrane helix</keyword>
<organism evidence="3 4">
    <name type="scientific">Mycobacterium phage PP</name>
    <dbReference type="NCBI Taxonomy" id="2077134"/>
    <lineage>
        <taxon>Viruses</taxon>
        <taxon>Duplodnaviria</taxon>
        <taxon>Heunggongvirae</taxon>
        <taxon>Uroviricota</taxon>
        <taxon>Caudoviricetes</taxon>
        <taxon>Sagamiharavirus</taxon>
        <taxon>Sagamiharavirus PP</taxon>
    </lineage>
</organism>
<keyword evidence="2" id="KW-0812">Transmembrane</keyword>
<feature type="transmembrane region" description="Helical" evidence="2">
    <location>
        <begin position="12"/>
        <end position="33"/>
    </location>
</feature>